<dbReference type="OrthoDB" id="1862401at2759"/>
<name>A0A1Y2GDF6_9FUNG</name>
<dbReference type="EMBL" id="MCFF01000040">
    <property type="protein sequence ID" value="ORZ07759.1"/>
    <property type="molecule type" value="Genomic_DNA"/>
</dbReference>
<reference evidence="2 3" key="1">
    <citation type="submission" date="2016-07" db="EMBL/GenBank/DDBJ databases">
        <title>Pervasive Adenine N6-methylation of Active Genes in Fungi.</title>
        <authorList>
            <consortium name="DOE Joint Genome Institute"/>
            <person name="Mondo S.J."/>
            <person name="Dannebaum R.O."/>
            <person name="Kuo R.C."/>
            <person name="Labutti K."/>
            <person name="Haridas S."/>
            <person name="Kuo A."/>
            <person name="Salamov A."/>
            <person name="Ahrendt S.R."/>
            <person name="Lipzen A."/>
            <person name="Sullivan W."/>
            <person name="Andreopoulos W.B."/>
            <person name="Clum A."/>
            <person name="Lindquist E."/>
            <person name="Daum C."/>
            <person name="Ramamoorthy G.K."/>
            <person name="Gryganskyi A."/>
            <person name="Culley D."/>
            <person name="Magnuson J.K."/>
            <person name="James T.Y."/>
            <person name="O'Malley M.A."/>
            <person name="Stajich J.E."/>
            <person name="Spatafora J.W."/>
            <person name="Visel A."/>
            <person name="Grigoriev I.V."/>
        </authorList>
    </citation>
    <scope>NUCLEOTIDE SEQUENCE [LARGE SCALE GENOMIC DNA]</scope>
    <source>
        <strain evidence="2 3">NRRL 3116</strain>
    </source>
</reference>
<proteinExistence type="predicted"/>
<protein>
    <submittedName>
        <fullName evidence="2">Transferase</fullName>
    </submittedName>
</protein>
<dbReference type="InterPro" id="IPR023213">
    <property type="entry name" value="CAT-like_dom_sf"/>
</dbReference>
<evidence type="ECO:0000313" key="3">
    <source>
        <dbReference type="Proteomes" id="UP000193648"/>
    </source>
</evidence>
<dbReference type="GeneID" id="33569886"/>
<evidence type="ECO:0000256" key="1">
    <source>
        <dbReference type="ARBA" id="ARBA00022679"/>
    </source>
</evidence>
<dbReference type="RefSeq" id="XP_021878125.1">
    <property type="nucleotide sequence ID" value="XM_022028043.1"/>
</dbReference>
<dbReference type="InParanoid" id="A0A1Y2GDF6"/>
<dbReference type="Proteomes" id="UP000193648">
    <property type="component" value="Unassembled WGS sequence"/>
</dbReference>
<sequence>MTVKTYTIFPSNKYNLPPPPSVIVLHGLDLMNPPSQIQNRRFFHPSTRPFSEVIEKLTSSLAEALELYPPVTGTVRTNEGKDEIYIALDPANIQGTPFLVETKDTPFVGDTDDVSPRNDQILLPLAKILMVKVTQFSCGTIAVASSINHEVTDLRGFLDFLELWAQIARGEPIDFKDIPNDWSHNPGQYFSGLFKNSTGKTLPSPPPPLKVVPAQEAGICPFFFQPSFVSRWRFTKNTLEQLKSDFSPTSGDLWISTGDALSSLISGVITRAREKTIVERLEGRSSSESQIEQVAMAANGRERAPQGNMSKQYFGNFNTLWSAAVSRPDLLSPTFEAASRVAVAIRTALNVQLSAEAIANKIAFFEDPKNSKLPNRIVWVADMVLTSWCQFDLKGPKLDFGWGKPFAATAGNGAYFPPGYSVMIQEKDTGDIYVVLGVETAGAEELKADQLLNKYATMLPA</sequence>
<keyword evidence="1 2" id="KW-0808">Transferase</keyword>
<dbReference type="InterPro" id="IPR050317">
    <property type="entry name" value="Plant_Fungal_Acyltransferase"/>
</dbReference>
<evidence type="ECO:0000313" key="2">
    <source>
        <dbReference type="EMBL" id="ORZ07759.1"/>
    </source>
</evidence>
<dbReference type="GO" id="GO:0016747">
    <property type="term" value="F:acyltransferase activity, transferring groups other than amino-acyl groups"/>
    <property type="evidence" value="ECO:0007669"/>
    <property type="project" value="TreeGrafter"/>
</dbReference>
<dbReference type="Pfam" id="PF02458">
    <property type="entry name" value="Transferase"/>
    <property type="match status" value="1"/>
</dbReference>
<accession>A0A1Y2GDF6</accession>
<dbReference type="Gene3D" id="3.30.559.10">
    <property type="entry name" value="Chloramphenicol acetyltransferase-like domain"/>
    <property type="match status" value="2"/>
</dbReference>
<dbReference type="AlphaFoldDB" id="A0A1Y2GDF6"/>
<comment type="caution">
    <text evidence="2">The sequence shown here is derived from an EMBL/GenBank/DDBJ whole genome shotgun (WGS) entry which is preliminary data.</text>
</comment>
<gene>
    <name evidence="2" type="ORF">BCR41DRAFT_388825</name>
</gene>
<dbReference type="STRING" id="64571.A0A1Y2GDF6"/>
<dbReference type="PANTHER" id="PTHR31642">
    <property type="entry name" value="TRICHOTHECENE 3-O-ACETYLTRANSFERASE"/>
    <property type="match status" value="1"/>
</dbReference>
<organism evidence="2 3">
    <name type="scientific">Lobosporangium transversale</name>
    <dbReference type="NCBI Taxonomy" id="64571"/>
    <lineage>
        <taxon>Eukaryota</taxon>
        <taxon>Fungi</taxon>
        <taxon>Fungi incertae sedis</taxon>
        <taxon>Mucoromycota</taxon>
        <taxon>Mortierellomycotina</taxon>
        <taxon>Mortierellomycetes</taxon>
        <taxon>Mortierellales</taxon>
        <taxon>Mortierellaceae</taxon>
        <taxon>Lobosporangium</taxon>
    </lineage>
</organism>
<dbReference type="PANTHER" id="PTHR31642:SF310">
    <property type="entry name" value="FATTY ALCOHOL:CAFFEOYL-COA ACYLTRANSFERASE"/>
    <property type="match status" value="1"/>
</dbReference>
<keyword evidence="3" id="KW-1185">Reference proteome</keyword>